<protein>
    <submittedName>
        <fullName evidence="6">TetR family transcriptional regulator</fullName>
    </submittedName>
</protein>
<organism evidence="6 7">
    <name type="scientific">Gordonia mangrovi</name>
    <dbReference type="NCBI Taxonomy" id="2665643"/>
    <lineage>
        <taxon>Bacteria</taxon>
        <taxon>Bacillati</taxon>
        <taxon>Actinomycetota</taxon>
        <taxon>Actinomycetes</taxon>
        <taxon>Mycobacteriales</taxon>
        <taxon>Gordoniaceae</taxon>
        <taxon>Gordonia</taxon>
    </lineage>
</organism>
<gene>
    <name evidence="6" type="ORF">GIY30_01305</name>
</gene>
<dbReference type="InterPro" id="IPR009057">
    <property type="entry name" value="Homeodomain-like_sf"/>
</dbReference>
<feature type="domain" description="HTH tetR-type" evidence="5">
    <location>
        <begin position="15"/>
        <end position="75"/>
    </location>
</feature>
<reference evidence="6 7" key="1">
    <citation type="submission" date="2019-11" db="EMBL/GenBank/DDBJ databases">
        <title>Gordonia sp. nov., a novel actinobacterium isolated from mangrove soil in Hainan.</title>
        <authorList>
            <person name="Huang X."/>
            <person name="Xie Y."/>
            <person name="Chu X."/>
            <person name="Xiao K."/>
        </authorList>
    </citation>
    <scope>NUCLEOTIDE SEQUENCE [LARGE SCALE GENOMIC DNA]</scope>
    <source>
        <strain evidence="6 7">HNM0687</strain>
    </source>
</reference>
<dbReference type="Proteomes" id="UP000475545">
    <property type="component" value="Unassembled WGS sequence"/>
</dbReference>
<dbReference type="PANTHER" id="PTHR30055:SF234">
    <property type="entry name" value="HTH-TYPE TRANSCRIPTIONAL REGULATOR BETI"/>
    <property type="match status" value="1"/>
</dbReference>
<dbReference type="Pfam" id="PF00440">
    <property type="entry name" value="TetR_N"/>
    <property type="match status" value="1"/>
</dbReference>
<evidence type="ECO:0000256" key="2">
    <source>
        <dbReference type="ARBA" id="ARBA00023125"/>
    </source>
</evidence>
<dbReference type="GO" id="GO:0000976">
    <property type="term" value="F:transcription cis-regulatory region binding"/>
    <property type="evidence" value="ECO:0007669"/>
    <property type="project" value="TreeGrafter"/>
</dbReference>
<keyword evidence="3" id="KW-0804">Transcription</keyword>
<sequence>MGSPEVVGAKPAHRPSRRQELVQAAIGVFARNGYAESSVEQIAEEAGVVPTAIYYHFGTKEELFHEALKCAMDEFSDAISTLRTSGEPAGGDVLRDVVRAGWNWWESHPNESLLIGRYSQSTTGRALELRGEWEDRHAARAYDYLSANSGTPKSSRLAREQQAVSTLKIRALLDVILSAEASTLPGGPLAGHDSEELAMELAEVCVRLMNN</sequence>
<accession>A0A6L7GJD3</accession>
<dbReference type="EMBL" id="WMBR01000001">
    <property type="protein sequence ID" value="MXP20004.1"/>
    <property type="molecule type" value="Genomic_DNA"/>
</dbReference>
<dbReference type="InterPro" id="IPR050109">
    <property type="entry name" value="HTH-type_TetR-like_transc_reg"/>
</dbReference>
<evidence type="ECO:0000313" key="6">
    <source>
        <dbReference type="EMBL" id="MXP20004.1"/>
    </source>
</evidence>
<keyword evidence="1" id="KW-0805">Transcription regulation</keyword>
<evidence type="ECO:0000256" key="1">
    <source>
        <dbReference type="ARBA" id="ARBA00023015"/>
    </source>
</evidence>
<evidence type="ECO:0000256" key="4">
    <source>
        <dbReference type="PROSITE-ProRule" id="PRU00335"/>
    </source>
</evidence>
<keyword evidence="2 4" id="KW-0238">DNA-binding</keyword>
<name>A0A6L7GJD3_9ACTN</name>
<dbReference type="PANTHER" id="PTHR30055">
    <property type="entry name" value="HTH-TYPE TRANSCRIPTIONAL REGULATOR RUTR"/>
    <property type="match status" value="1"/>
</dbReference>
<evidence type="ECO:0000313" key="7">
    <source>
        <dbReference type="Proteomes" id="UP000475545"/>
    </source>
</evidence>
<evidence type="ECO:0000256" key="3">
    <source>
        <dbReference type="ARBA" id="ARBA00023163"/>
    </source>
</evidence>
<feature type="DNA-binding region" description="H-T-H motif" evidence="4">
    <location>
        <begin position="38"/>
        <end position="57"/>
    </location>
</feature>
<proteinExistence type="predicted"/>
<dbReference type="SUPFAM" id="SSF46689">
    <property type="entry name" value="Homeodomain-like"/>
    <property type="match status" value="1"/>
</dbReference>
<dbReference type="PRINTS" id="PR00455">
    <property type="entry name" value="HTHTETR"/>
</dbReference>
<dbReference type="PROSITE" id="PS50977">
    <property type="entry name" value="HTH_TETR_2"/>
    <property type="match status" value="1"/>
</dbReference>
<keyword evidence="7" id="KW-1185">Reference proteome</keyword>
<dbReference type="AlphaFoldDB" id="A0A6L7GJD3"/>
<evidence type="ECO:0000259" key="5">
    <source>
        <dbReference type="PROSITE" id="PS50977"/>
    </source>
</evidence>
<comment type="caution">
    <text evidence="6">The sequence shown here is derived from an EMBL/GenBank/DDBJ whole genome shotgun (WGS) entry which is preliminary data.</text>
</comment>
<dbReference type="RefSeq" id="WP_160900180.1">
    <property type="nucleotide sequence ID" value="NZ_CP102850.1"/>
</dbReference>
<dbReference type="GO" id="GO:0003700">
    <property type="term" value="F:DNA-binding transcription factor activity"/>
    <property type="evidence" value="ECO:0007669"/>
    <property type="project" value="TreeGrafter"/>
</dbReference>
<dbReference type="Gene3D" id="1.10.357.10">
    <property type="entry name" value="Tetracycline Repressor, domain 2"/>
    <property type="match status" value="1"/>
</dbReference>
<dbReference type="InterPro" id="IPR001647">
    <property type="entry name" value="HTH_TetR"/>
</dbReference>